<comment type="caution">
    <text evidence="1">The sequence shown here is derived from an EMBL/GenBank/DDBJ whole genome shotgun (WGS) entry which is preliminary data.</text>
</comment>
<dbReference type="EMBL" id="BPLQ01008199">
    <property type="protein sequence ID" value="GIY35868.1"/>
    <property type="molecule type" value="Genomic_DNA"/>
</dbReference>
<dbReference type="AlphaFoldDB" id="A0AAV4SWA8"/>
<keyword evidence="2" id="KW-1185">Reference proteome</keyword>
<dbReference type="Proteomes" id="UP001054837">
    <property type="component" value="Unassembled WGS sequence"/>
</dbReference>
<name>A0AAV4SWA8_9ARAC</name>
<protein>
    <submittedName>
        <fullName evidence="1">Uncharacterized protein</fullName>
    </submittedName>
</protein>
<evidence type="ECO:0000313" key="2">
    <source>
        <dbReference type="Proteomes" id="UP001054837"/>
    </source>
</evidence>
<organism evidence="1 2">
    <name type="scientific">Caerostris darwini</name>
    <dbReference type="NCBI Taxonomy" id="1538125"/>
    <lineage>
        <taxon>Eukaryota</taxon>
        <taxon>Metazoa</taxon>
        <taxon>Ecdysozoa</taxon>
        <taxon>Arthropoda</taxon>
        <taxon>Chelicerata</taxon>
        <taxon>Arachnida</taxon>
        <taxon>Araneae</taxon>
        <taxon>Araneomorphae</taxon>
        <taxon>Entelegynae</taxon>
        <taxon>Araneoidea</taxon>
        <taxon>Araneidae</taxon>
        <taxon>Caerostris</taxon>
    </lineage>
</organism>
<sequence length="87" mass="10323">MLIDDRNIAEIYAMRFFSEVAAAMANLGRRRPWQQQLTEKTVNEVMLYDCNFEGRPDEWDIRVVLSQGRQKDIQAYKFTLAIPDMHR</sequence>
<gene>
    <name evidence="1" type="ORF">CDAR_404441</name>
</gene>
<evidence type="ECO:0000313" key="1">
    <source>
        <dbReference type="EMBL" id="GIY35868.1"/>
    </source>
</evidence>
<accession>A0AAV4SWA8</accession>
<proteinExistence type="predicted"/>
<reference evidence="1 2" key="1">
    <citation type="submission" date="2021-06" db="EMBL/GenBank/DDBJ databases">
        <title>Caerostris darwini draft genome.</title>
        <authorList>
            <person name="Kono N."/>
            <person name="Arakawa K."/>
        </authorList>
    </citation>
    <scope>NUCLEOTIDE SEQUENCE [LARGE SCALE GENOMIC DNA]</scope>
</reference>